<dbReference type="RefSeq" id="WP_187551295.1">
    <property type="nucleotide sequence ID" value="NZ_BMZL01000002.1"/>
</dbReference>
<gene>
    <name evidence="3" type="ORF">H9L16_08410</name>
</gene>
<accession>A0A7G9SLP6</accession>
<dbReference type="InterPro" id="IPR043736">
    <property type="entry name" value="DUF5681"/>
</dbReference>
<evidence type="ECO:0000256" key="1">
    <source>
        <dbReference type="SAM" id="MobiDB-lite"/>
    </source>
</evidence>
<dbReference type="AlphaFoldDB" id="A0A7G9SLP6"/>
<keyword evidence="4" id="KW-1185">Reference proteome</keyword>
<dbReference type="KEGG" id="tcn:H9L16_08410"/>
<organism evidence="3 4">
    <name type="scientific">Thermomonas carbonis</name>
    <dbReference type="NCBI Taxonomy" id="1463158"/>
    <lineage>
        <taxon>Bacteria</taxon>
        <taxon>Pseudomonadati</taxon>
        <taxon>Pseudomonadota</taxon>
        <taxon>Gammaproteobacteria</taxon>
        <taxon>Lysobacterales</taxon>
        <taxon>Lysobacteraceae</taxon>
        <taxon>Thermomonas</taxon>
    </lineage>
</organism>
<reference evidence="3 4" key="1">
    <citation type="submission" date="2020-08" db="EMBL/GenBank/DDBJ databases">
        <title>Genome sequence of Thermomonas carbonis KCTC 42013T.</title>
        <authorList>
            <person name="Hyun D.-W."/>
            <person name="Bae J.-W."/>
        </authorList>
    </citation>
    <scope>NUCLEOTIDE SEQUENCE [LARGE SCALE GENOMIC DNA]</scope>
    <source>
        <strain evidence="3 4">KCTC 42013</strain>
    </source>
</reference>
<evidence type="ECO:0000313" key="4">
    <source>
        <dbReference type="Proteomes" id="UP000515804"/>
    </source>
</evidence>
<dbReference type="Proteomes" id="UP000515804">
    <property type="component" value="Chromosome"/>
</dbReference>
<dbReference type="Pfam" id="PF18932">
    <property type="entry name" value="DUF5681"/>
    <property type="match status" value="1"/>
</dbReference>
<protein>
    <recommendedName>
        <fullName evidence="2">DUF5681 domain-containing protein</fullName>
    </recommendedName>
</protein>
<sequence length="121" mass="13061">MTDYDVGYRKPPKSSQFQKGRSGNPKGRPKGTLNLATAFNRALSEKIEVVENGRKRKMTKLEVAVTAMVNRAVKGDAKAMQQMLVLSPLVGLESAPAGQLPETDAMVLKGLLESLHAGELP</sequence>
<evidence type="ECO:0000313" key="3">
    <source>
        <dbReference type="EMBL" id="QNN68771.1"/>
    </source>
</evidence>
<dbReference type="EMBL" id="CP060719">
    <property type="protein sequence ID" value="QNN68771.1"/>
    <property type="molecule type" value="Genomic_DNA"/>
</dbReference>
<proteinExistence type="predicted"/>
<feature type="region of interest" description="Disordered" evidence="1">
    <location>
        <begin position="1"/>
        <end position="32"/>
    </location>
</feature>
<name>A0A7G9SLP6_9GAMM</name>
<feature type="domain" description="DUF5681" evidence="2">
    <location>
        <begin position="13"/>
        <end position="84"/>
    </location>
</feature>
<evidence type="ECO:0000259" key="2">
    <source>
        <dbReference type="Pfam" id="PF18932"/>
    </source>
</evidence>